<gene>
    <name evidence="1" type="ORF">GCM10011403_04670</name>
</gene>
<sequence>MMQINDEILSAMLDGELDAEQIQEVNHAMVADPKLAARFAELAAANASFVQSAKMIDEAPMPDAVTRLLESAEQDSNVADLQAFRQLRKPTHNASNKPALRWAALAASLALAVGLAGGNLLGTGSSSHALSPAVADALNSVSSGEQVEIGSTESMLAGFSFVDTDERFCRQFSVNSQDGSSNQIACRDGEDWEQVAVIRSTEQLSESYQPASANNQALDGVLDTIMVGAPLSLEEEARWLD</sequence>
<dbReference type="Proteomes" id="UP000627715">
    <property type="component" value="Unassembled WGS sequence"/>
</dbReference>
<accession>A0A917LQ60</accession>
<protein>
    <submittedName>
        <fullName evidence="1">Anti-sigma factor</fullName>
    </submittedName>
</protein>
<organism evidence="1 2">
    <name type="scientific">Pseudohongiella nitratireducens</name>
    <dbReference type="NCBI Taxonomy" id="1768907"/>
    <lineage>
        <taxon>Bacteria</taxon>
        <taxon>Pseudomonadati</taxon>
        <taxon>Pseudomonadota</taxon>
        <taxon>Gammaproteobacteria</taxon>
        <taxon>Pseudomonadales</taxon>
        <taxon>Pseudohongiellaceae</taxon>
        <taxon>Pseudohongiella</taxon>
    </lineage>
</organism>
<dbReference type="RefSeq" id="WP_068811636.1">
    <property type="nucleotide sequence ID" value="NZ_BMIY01000002.1"/>
</dbReference>
<proteinExistence type="predicted"/>
<evidence type="ECO:0000313" key="1">
    <source>
        <dbReference type="EMBL" id="GGG50598.1"/>
    </source>
</evidence>
<comment type="caution">
    <text evidence="1">The sequence shown here is derived from an EMBL/GenBank/DDBJ whole genome shotgun (WGS) entry which is preliminary data.</text>
</comment>
<keyword evidence="2" id="KW-1185">Reference proteome</keyword>
<dbReference type="EMBL" id="BMIY01000002">
    <property type="protein sequence ID" value="GGG50598.1"/>
    <property type="molecule type" value="Genomic_DNA"/>
</dbReference>
<dbReference type="OrthoDB" id="5588054at2"/>
<evidence type="ECO:0000313" key="2">
    <source>
        <dbReference type="Proteomes" id="UP000627715"/>
    </source>
</evidence>
<dbReference type="AlphaFoldDB" id="A0A917LQ60"/>
<reference evidence="1" key="2">
    <citation type="submission" date="2020-09" db="EMBL/GenBank/DDBJ databases">
        <authorList>
            <person name="Sun Q."/>
            <person name="Zhou Y."/>
        </authorList>
    </citation>
    <scope>NUCLEOTIDE SEQUENCE</scope>
    <source>
        <strain evidence="1">CGMCC 1.15425</strain>
    </source>
</reference>
<name>A0A917LQ60_9GAMM</name>
<reference evidence="1" key="1">
    <citation type="journal article" date="2014" name="Int. J. Syst. Evol. Microbiol.">
        <title>Complete genome sequence of Corynebacterium casei LMG S-19264T (=DSM 44701T), isolated from a smear-ripened cheese.</title>
        <authorList>
            <consortium name="US DOE Joint Genome Institute (JGI-PGF)"/>
            <person name="Walter F."/>
            <person name="Albersmeier A."/>
            <person name="Kalinowski J."/>
            <person name="Ruckert C."/>
        </authorList>
    </citation>
    <scope>NUCLEOTIDE SEQUENCE</scope>
    <source>
        <strain evidence="1">CGMCC 1.15425</strain>
    </source>
</reference>